<organism evidence="1 2">
    <name type="scientific">Kribbella italica</name>
    <dbReference type="NCBI Taxonomy" id="1540520"/>
    <lineage>
        <taxon>Bacteria</taxon>
        <taxon>Bacillati</taxon>
        <taxon>Actinomycetota</taxon>
        <taxon>Actinomycetes</taxon>
        <taxon>Propionibacteriales</taxon>
        <taxon>Kribbellaceae</taxon>
        <taxon>Kribbella</taxon>
    </lineage>
</organism>
<protein>
    <submittedName>
        <fullName evidence="1">Uncharacterized protein</fullName>
    </submittedName>
</protein>
<dbReference type="AlphaFoldDB" id="A0A7W9J1V6"/>
<name>A0A7W9J1V6_9ACTN</name>
<comment type="caution">
    <text evidence="1">The sequence shown here is derived from an EMBL/GenBank/DDBJ whole genome shotgun (WGS) entry which is preliminary data.</text>
</comment>
<dbReference type="Proteomes" id="UP000549971">
    <property type="component" value="Unassembled WGS sequence"/>
</dbReference>
<gene>
    <name evidence="1" type="ORF">HDA39_000865</name>
</gene>
<keyword evidence="2" id="KW-1185">Reference proteome</keyword>
<dbReference type="EMBL" id="JACHMY010000001">
    <property type="protein sequence ID" value="MBB5834131.1"/>
    <property type="molecule type" value="Genomic_DNA"/>
</dbReference>
<evidence type="ECO:0000313" key="2">
    <source>
        <dbReference type="Proteomes" id="UP000549971"/>
    </source>
</evidence>
<reference evidence="1 2" key="1">
    <citation type="submission" date="2020-08" db="EMBL/GenBank/DDBJ databases">
        <title>Sequencing the genomes of 1000 actinobacteria strains.</title>
        <authorList>
            <person name="Klenk H.-P."/>
        </authorList>
    </citation>
    <scope>NUCLEOTIDE SEQUENCE [LARGE SCALE GENOMIC DNA]</scope>
    <source>
        <strain evidence="1 2">DSM 28967</strain>
    </source>
</reference>
<proteinExistence type="predicted"/>
<accession>A0A7W9J1V6</accession>
<sequence>MSTLVNQSIVLASTEVRVSAFVDQSIVLARTGVSA</sequence>
<evidence type="ECO:0000313" key="1">
    <source>
        <dbReference type="EMBL" id="MBB5834131.1"/>
    </source>
</evidence>